<dbReference type="KEGG" id="bbel:109479626"/>
<feature type="domain" description="SH3" evidence="10">
    <location>
        <begin position="435"/>
        <end position="494"/>
    </location>
</feature>
<keyword evidence="8" id="KW-0812">Transmembrane</keyword>
<evidence type="ECO:0000256" key="4">
    <source>
        <dbReference type="ARBA" id="ARBA00023157"/>
    </source>
</evidence>
<dbReference type="InterPro" id="IPR007110">
    <property type="entry name" value="Ig-like_dom"/>
</dbReference>
<gene>
    <name evidence="13" type="primary">LOC109479626</name>
</gene>
<sequence length="522" mass="57942">MTPHRPYMVVFLRLAVFINQYDFGCWAQSSIGLNVPDYVEAIIGSSAILEADYATTKRIASIEWSKVDSVEKIKRTSVFTYWPPFDSSTAHGEYNGRARLDGKASLMIDDVTENDEGTYIITVSAEGLPSEEAFVDLRVLVPPSVVVGPSDPYVTSWGRAVSLTCAVRNAKPNVTNIYWQRNGAVIDSRQFDTKYSGGNLQQPDLVIRHVTRGDKGVYKCVADHVVQTSSDTLSLDVLYPATIVSISDSQTVNTDDRVKFQCVAEGNPPPNITWTVNGMRVRSTTSKMTRDVRTGTVVLDRVRPNATGTYVCTVSNKVGESDVKSLQLSVKASLRGHDGSTVVIWVGAIAGGLWFVICLGLVVYFIQRRRNKEDKKRFSFYYNMGRREQGRLEERFGEETLEVTRHPHLKLPSKPISQAPSGGIDTIRRTTNKGRIRRYARVLYPYHPQEGNELYLEADDVIEVLEGEDGGWCLGYLSGRIGLFPSNYVKFLSASEVSAAKLRELYDGASADGCKGSPKRSV</sequence>
<dbReference type="OrthoDB" id="6159398at2759"/>
<evidence type="ECO:0000256" key="2">
    <source>
        <dbReference type="ARBA" id="ARBA00022443"/>
    </source>
</evidence>
<dbReference type="InterPro" id="IPR051275">
    <property type="entry name" value="Cell_adhesion_signaling"/>
</dbReference>
<dbReference type="GO" id="GO:0005911">
    <property type="term" value="C:cell-cell junction"/>
    <property type="evidence" value="ECO:0007669"/>
    <property type="project" value="TreeGrafter"/>
</dbReference>
<dbReference type="PANTHER" id="PTHR11640:SF164">
    <property type="entry name" value="MAM DOMAIN-CONTAINING GLYCOSYLPHOSPHATIDYLINOSITOL ANCHOR PROTEIN 1"/>
    <property type="match status" value="1"/>
</dbReference>
<dbReference type="SMART" id="SM00409">
    <property type="entry name" value="IG"/>
    <property type="match status" value="3"/>
</dbReference>
<evidence type="ECO:0000256" key="6">
    <source>
        <dbReference type="ARBA" id="ARBA00023319"/>
    </source>
</evidence>
<evidence type="ECO:0000313" key="12">
    <source>
        <dbReference type="Proteomes" id="UP000515135"/>
    </source>
</evidence>
<dbReference type="Proteomes" id="UP000515135">
    <property type="component" value="Unplaced"/>
</dbReference>
<dbReference type="GO" id="GO:0098609">
    <property type="term" value="P:cell-cell adhesion"/>
    <property type="evidence" value="ECO:0007669"/>
    <property type="project" value="TreeGrafter"/>
</dbReference>
<dbReference type="RefSeq" id="XP_019637171.1">
    <property type="nucleotide sequence ID" value="XM_019781612.1"/>
</dbReference>
<dbReference type="SUPFAM" id="SSF50044">
    <property type="entry name" value="SH3-domain"/>
    <property type="match status" value="1"/>
</dbReference>
<keyword evidence="2 7" id="KW-0728">SH3 domain</keyword>
<evidence type="ECO:0000259" key="11">
    <source>
        <dbReference type="PROSITE" id="PS50835"/>
    </source>
</evidence>
<comment type="subcellular location">
    <subcellularLocation>
        <location evidence="1">Membrane</location>
        <topology evidence="1">Single-pass type I membrane protein</topology>
    </subcellularLocation>
</comment>
<keyword evidence="4" id="KW-1015">Disulfide bond</keyword>
<dbReference type="InterPro" id="IPR003599">
    <property type="entry name" value="Ig_sub"/>
</dbReference>
<dbReference type="Pfam" id="PF14604">
    <property type="entry name" value="SH3_9"/>
    <property type="match status" value="1"/>
</dbReference>
<keyword evidence="9" id="KW-0732">Signal</keyword>
<proteinExistence type="predicted"/>
<keyword evidence="3 8" id="KW-0472">Membrane</keyword>
<dbReference type="InterPro" id="IPR036179">
    <property type="entry name" value="Ig-like_dom_sf"/>
</dbReference>
<dbReference type="Pfam" id="PF13927">
    <property type="entry name" value="Ig_3"/>
    <property type="match status" value="2"/>
</dbReference>
<dbReference type="CDD" id="cd00096">
    <property type="entry name" value="Ig"/>
    <property type="match status" value="2"/>
</dbReference>
<dbReference type="InterPro" id="IPR013106">
    <property type="entry name" value="Ig_V-set"/>
</dbReference>
<evidence type="ECO:0000256" key="7">
    <source>
        <dbReference type="PROSITE-ProRule" id="PRU00192"/>
    </source>
</evidence>
<keyword evidence="12" id="KW-1185">Reference proteome</keyword>
<evidence type="ECO:0000256" key="9">
    <source>
        <dbReference type="SAM" id="SignalP"/>
    </source>
</evidence>
<evidence type="ECO:0000256" key="1">
    <source>
        <dbReference type="ARBA" id="ARBA00004479"/>
    </source>
</evidence>
<dbReference type="Pfam" id="PF07686">
    <property type="entry name" value="V-set"/>
    <property type="match status" value="1"/>
</dbReference>
<keyword evidence="6" id="KW-0393">Immunoglobulin domain</keyword>
<organism evidence="12 13">
    <name type="scientific">Branchiostoma belcheri</name>
    <name type="common">Amphioxus</name>
    <dbReference type="NCBI Taxonomy" id="7741"/>
    <lineage>
        <taxon>Eukaryota</taxon>
        <taxon>Metazoa</taxon>
        <taxon>Chordata</taxon>
        <taxon>Cephalochordata</taxon>
        <taxon>Leptocardii</taxon>
        <taxon>Amphioxiformes</taxon>
        <taxon>Branchiostomatidae</taxon>
        <taxon>Branchiostoma</taxon>
    </lineage>
</organism>
<dbReference type="SMART" id="SM00326">
    <property type="entry name" value="SH3"/>
    <property type="match status" value="1"/>
</dbReference>
<keyword evidence="5" id="KW-0325">Glycoprotein</keyword>
<dbReference type="GO" id="GO:0050839">
    <property type="term" value="F:cell adhesion molecule binding"/>
    <property type="evidence" value="ECO:0007669"/>
    <property type="project" value="TreeGrafter"/>
</dbReference>
<dbReference type="InterPro" id="IPR003598">
    <property type="entry name" value="Ig_sub2"/>
</dbReference>
<dbReference type="PROSITE" id="PS50002">
    <property type="entry name" value="SH3"/>
    <property type="match status" value="1"/>
</dbReference>
<dbReference type="PROSITE" id="PS50835">
    <property type="entry name" value="IG_LIKE"/>
    <property type="match status" value="2"/>
</dbReference>
<feature type="domain" description="Ig-like" evidence="11">
    <location>
        <begin position="143"/>
        <end position="234"/>
    </location>
</feature>
<feature type="signal peptide" evidence="9">
    <location>
        <begin position="1"/>
        <end position="27"/>
    </location>
</feature>
<evidence type="ECO:0000313" key="13">
    <source>
        <dbReference type="RefSeq" id="XP_019637171.1"/>
    </source>
</evidence>
<feature type="domain" description="Ig-like" evidence="11">
    <location>
        <begin position="240"/>
        <end position="329"/>
    </location>
</feature>
<accession>A0A6P5A5W8</accession>
<dbReference type="Gene3D" id="2.60.40.10">
    <property type="entry name" value="Immunoglobulins"/>
    <property type="match status" value="3"/>
</dbReference>
<feature type="transmembrane region" description="Helical" evidence="8">
    <location>
        <begin position="342"/>
        <end position="366"/>
    </location>
</feature>
<dbReference type="InterPro" id="IPR013783">
    <property type="entry name" value="Ig-like_fold"/>
</dbReference>
<dbReference type="PANTHER" id="PTHR11640">
    <property type="entry name" value="NEPHRIN"/>
    <property type="match status" value="1"/>
</dbReference>
<name>A0A6P5A5W8_BRABE</name>
<dbReference type="GO" id="GO:0005886">
    <property type="term" value="C:plasma membrane"/>
    <property type="evidence" value="ECO:0007669"/>
    <property type="project" value="TreeGrafter"/>
</dbReference>
<dbReference type="SUPFAM" id="SSF48726">
    <property type="entry name" value="Immunoglobulin"/>
    <property type="match status" value="3"/>
</dbReference>
<evidence type="ECO:0000259" key="10">
    <source>
        <dbReference type="PROSITE" id="PS50002"/>
    </source>
</evidence>
<dbReference type="InterPro" id="IPR001452">
    <property type="entry name" value="SH3_domain"/>
</dbReference>
<evidence type="ECO:0000256" key="8">
    <source>
        <dbReference type="SAM" id="Phobius"/>
    </source>
</evidence>
<keyword evidence="8" id="KW-1133">Transmembrane helix</keyword>
<dbReference type="InterPro" id="IPR003006">
    <property type="entry name" value="Ig/MHC_CS"/>
</dbReference>
<dbReference type="PROSITE" id="PS00290">
    <property type="entry name" value="IG_MHC"/>
    <property type="match status" value="1"/>
</dbReference>
<reference evidence="13" key="1">
    <citation type="submission" date="2025-08" db="UniProtKB">
        <authorList>
            <consortium name="RefSeq"/>
        </authorList>
    </citation>
    <scope>IDENTIFICATION</scope>
    <source>
        <tissue evidence="13">Gonad</tissue>
    </source>
</reference>
<dbReference type="GeneID" id="109479626"/>
<feature type="chain" id="PRO_5028100029" evidence="9">
    <location>
        <begin position="28"/>
        <end position="522"/>
    </location>
</feature>
<dbReference type="InterPro" id="IPR036028">
    <property type="entry name" value="SH3-like_dom_sf"/>
</dbReference>
<evidence type="ECO:0000256" key="5">
    <source>
        <dbReference type="ARBA" id="ARBA00023180"/>
    </source>
</evidence>
<protein>
    <submittedName>
        <fullName evidence="13">Protein turtle homolog B-like</fullName>
    </submittedName>
</protein>
<dbReference type="CDD" id="cd00174">
    <property type="entry name" value="SH3"/>
    <property type="match status" value="1"/>
</dbReference>
<evidence type="ECO:0000256" key="3">
    <source>
        <dbReference type="ARBA" id="ARBA00023136"/>
    </source>
</evidence>
<dbReference type="AlphaFoldDB" id="A0A6P5A5W8"/>
<dbReference type="SMART" id="SM00408">
    <property type="entry name" value="IGc2"/>
    <property type="match status" value="2"/>
</dbReference>
<dbReference type="Gene3D" id="2.30.30.40">
    <property type="entry name" value="SH3 Domains"/>
    <property type="match status" value="1"/>
</dbReference>